<dbReference type="NCBIfam" id="TIGR00731">
    <property type="entry name" value="bL25_bact_ctc"/>
    <property type="match status" value="1"/>
</dbReference>
<accession>A0A1X7N3J2</accession>
<dbReference type="GO" id="GO:0003735">
    <property type="term" value="F:structural constituent of ribosome"/>
    <property type="evidence" value="ECO:0007669"/>
    <property type="project" value="InterPro"/>
</dbReference>
<feature type="region of interest" description="Disordered" evidence="6">
    <location>
        <begin position="179"/>
        <end position="200"/>
    </location>
</feature>
<dbReference type="Proteomes" id="UP000193435">
    <property type="component" value="Unassembled WGS sequence"/>
</dbReference>
<dbReference type="Gene3D" id="2.40.240.10">
    <property type="entry name" value="Ribosomal Protein L25, Chain P"/>
    <property type="match status" value="1"/>
</dbReference>
<dbReference type="GO" id="GO:0022625">
    <property type="term" value="C:cytosolic large ribosomal subunit"/>
    <property type="evidence" value="ECO:0007669"/>
    <property type="project" value="TreeGrafter"/>
</dbReference>
<feature type="compositionally biased region" description="Acidic residues" evidence="6">
    <location>
        <begin position="181"/>
        <end position="191"/>
    </location>
</feature>
<keyword evidence="3 5" id="KW-0689">Ribosomal protein</keyword>
<dbReference type="EMBL" id="FXBJ01000002">
    <property type="protein sequence ID" value="SMH31025.1"/>
    <property type="molecule type" value="Genomic_DNA"/>
</dbReference>
<dbReference type="RefSeq" id="WP_085559401.1">
    <property type="nucleotide sequence ID" value="NZ_FOAH01000001.1"/>
</dbReference>
<evidence type="ECO:0000256" key="3">
    <source>
        <dbReference type="ARBA" id="ARBA00022980"/>
    </source>
</evidence>
<evidence type="ECO:0000256" key="6">
    <source>
        <dbReference type="SAM" id="MobiDB-lite"/>
    </source>
</evidence>
<comment type="similarity">
    <text evidence="5">Belongs to the bacterial ribosomal protein bL25 family. CTC subfamily.</text>
</comment>
<feature type="domain" description="Large ribosomal subunit protein bL25 beta" evidence="8">
    <location>
        <begin position="98"/>
        <end position="178"/>
    </location>
</feature>
<evidence type="ECO:0000259" key="7">
    <source>
        <dbReference type="Pfam" id="PF01386"/>
    </source>
</evidence>
<dbReference type="InterPro" id="IPR020056">
    <property type="entry name" value="Rbsml_bL25/Gln-tRNA_synth_N"/>
</dbReference>
<dbReference type="SUPFAM" id="SSF50715">
    <property type="entry name" value="Ribosomal protein L25-like"/>
    <property type="match status" value="1"/>
</dbReference>
<gene>
    <name evidence="5" type="primary">rplY</name>
    <name evidence="5" type="synonym">ctc</name>
    <name evidence="9" type="ORF">SAMN04488700_1222</name>
</gene>
<dbReference type="InterPro" id="IPR029751">
    <property type="entry name" value="Ribosomal_L25_dom"/>
</dbReference>
<dbReference type="HAMAP" id="MF_01334">
    <property type="entry name" value="Ribosomal_bL25_CTC"/>
    <property type="match status" value="1"/>
</dbReference>
<dbReference type="InterPro" id="IPR037121">
    <property type="entry name" value="Ribosomal_bL25_C"/>
</dbReference>
<comment type="function">
    <text evidence="5">This is one of the proteins that binds to the 5S RNA in the ribosome where it forms part of the central protuberance.</text>
</comment>
<dbReference type="STRING" id="1073423.SAMN04488700_1222"/>
<dbReference type="InterPro" id="IPR020057">
    <property type="entry name" value="Ribosomal_bL25_b-dom"/>
</dbReference>
<evidence type="ECO:0000259" key="8">
    <source>
        <dbReference type="Pfam" id="PF14693"/>
    </source>
</evidence>
<sequence>MKVNAELRSEVGTASAKRYRKEHDIPAVVYNKGGDATSILFNEKDFIEVLKKLGKNGIFDVVVEGEKPKQVIIKHYQSSAIKIQILDVELQAIEKGQKLTVTVPIVLEGTEKVKLGMVSQTLNELEIETTPDNIPTEYVLDVSKLTIGDSMTVADIIVDKSVTVFDEQDETVVIVAQPAALEEETTEEAAEPEVIGEKEE</sequence>
<dbReference type="PANTHER" id="PTHR33284:SF1">
    <property type="entry name" value="RIBOSOMAL PROTEIN L25_GLN-TRNA SYNTHETASE, ANTI-CODON-BINDING DOMAIN-CONTAINING PROTEIN"/>
    <property type="match status" value="1"/>
</dbReference>
<evidence type="ECO:0000256" key="1">
    <source>
        <dbReference type="ARBA" id="ARBA00022730"/>
    </source>
</evidence>
<dbReference type="GO" id="GO:0008097">
    <property type="term" value="F:5S rRNA binding"/>
    <property type="evidence" value="ECO:0007669"/>
    <property type="project" value="InterPro"/>
</dbReference>
<proteinExistence type="inferred from homology"/>
<dbReference type="Pfam" id="PF01386">
    <property type="entry name" value="Ribosomal_L25p"/>
    <property type="match status" value="1"/>
</dbReference>
<keyword evidence="4 5" id="KW-0687">Ribonucleoprotein</keyword>
<name>A0A1X7N3J2_9LACT</name>
<dbReference type="PANTHER" id="PTHR33284">
    <property type="entry name" value="RIBOSOMAL PROTEIN L25/GLN-TRNA SYNTHETASE, ANTI-CODON-BINDING DOMAIN-CONTAINING PROTEIN"/>
    <property type="match status" value="1"/>
</dbReference>
<dbReference type="CDD" id="cd00495">
    <property type="entry name" value="Ribosomal_L25_TL5_CTC"/>
    <property type="match status" value="1"/>
</dbReference>
<evidence type="ECO:0000256" key="2">
    <source>
        <dbReference type="ARBA" id="ARBA00022884"/>
    </source>
</evidence>
<keyword evidence="2 5" id="KW-0694">RNA-binding</keyword>
<evidence type="ECO:0000313" key="9">
    <source>
        <dbReference type="EMBL" id="SMH31025.1"/>
    </source>
</evidence>
<dbReference type="AlphaFoldDB" id="A0A1X7N3J2"/>
<feature type="domain" description="Large ribosomal subunit protein bL25 L25" evidence="7">
    <location>
        <begin position="4"/>
        <end position="90"/>
    </location>
</feature>
<keyword evidence="10" id="KW-1185">Reference proteome</keyword>
<comment type="subunit">
    <text evidence="5">Part of the 50S ribosomal subunit; part of the 5S rRNA/L5/L18/L25 subcomplex. Contacts the 5S rRNA. Binds to the 5S rRNA independently of L5 and L18.</text>
</comment>
<evidence type="ECO:0000313" key="10">
    <source>
        <dbReference type="Proteomes" id="UP000193435"/>
    </source>
</evidence>
<evidence type="ECO:0000256" key="5">
    <source>
        <dbReference type="HAMAP-Rule" id="MF_01334"/>
    </source>
</evidence>
<dbReference type="InterPro" id="IPR001021">
    <property type="entry name" value="Ribosomal_bL25_long"/>
</dbReference>
<reference evidence="9 10" key="1">
    <citation type="submission" date="2017-04" db="EMBL/GenBank/DDBJ databases">
        <authorList>
            <person name="Afonso C.L."/>
            <person name="Miller P.J."/>
            <person name="Scott M.A."/>
            <person name="Spackman E."/>
            <person name="Goraichik I."/>
            <person name="Dimitrov K.M."/>
            <person name="Suarez D.L."/>
            <person name="Swayne D.E."/>
        </authorList>
    </citation>
    <scope>NUCLEOTIDE SEQUENCE [LARGE SCALE GENOMIC DNA]</scope>
    <source>
        <strain evidence="9 10">LMG26642</strain>
    </source>
</reference>
<dbReference type="GO" id="GO:0006412">
    <property type="term" value="P:translation"/>
    <property type="evidence" value="ECO:0007669"/>
    <property type="project" value="UniProtKB-UniRule"/>
</dbReference>
<dbReference type="InterPro" id="IPR011035">
    <property type="entry name" value="Ribosomal_bL25/Gln-tRNA_synth"/>
</dbReference>
<evidence type="ECO:0000256" key="4">
    <source>
        <dbReference type="ARBA" id="ARBA00023274"/>
    </source>
</evidence>
<dbReference type="Gene3D" id="2.170.120.20">
    <property type="entry name" value="Ribosomal protein L25, beta domain"/>
    <property type="match status" value="1"/>
</dbReference>
<organism evidence="9 10">
    <name type="scientific">Carnobacterium iners</name>
    <dbReference type="NCBI Taxonomy" id="1073423"/>
    <lineage>
        <taxon>Bacteria</taxon>
        <taxon>Bacillati</taxon>
        <taxon>Bacillota</taxon>
        <taxon>Bacilli</taxon>
        <taxon>Lactobacillales</taxon>
        <taxon>Carnobacteriaceae</taxon>
        <taxon>Carnobacterium</taxon>
    </lineage>
</organism>
<dbReference type="Pfam" id="PF14693">
    <property type="entry name" value="Ribosomal_TL5_C"/>
    <property type="match status" value="1"/>
</dbReference>
<keyword evidence="1 5" id="KW-0699">rRNA-binding</keyword>
<protein>
    <recommendedName>
        <fullName evidence="5">Large ribosomal subunit protein bL25</fullName>
    </recommendedName>
    <alternativeName>
        <fullName evidence="5">General stress protein CTC</fullName>
    </alternativeName>
</protein>
<dbReference type="OrthoDB" id="9790002at2"/>
<dbReference type="InterPro" id="IPR020930">
    <property type="entry name" value="Ribosomal_uL5_bac-type"/>
</dbReference>